<comment type="caution">
    <text evidence="2">The sequence shown here is derived from an EMBL/GenBank/DDBJ whole genome shotgun (WGS) entry which is preliminary data.</text>
</comment>
<protein>
    <submittedName>
        <fullName evidence="2">Uncharacterized protein</fullName>
    </submittedName>
</protein>
<dbReference type="GO" id="GO:0006312">
    <property type="term" value="P:mitotic recombination"/>
    <property type="evidence" value="ECO:0007669"/>
    <property type="project" value="TreeGrafter"/>
</dbReference>
<dbReference type="EMBL" id="JAJAGQ010000018">
    <property type="protein sequence ID" value="KAJ8536761.1"/>
    <property type="molecule type" value="Genomic_DNA"/>
</dbReference>
<gene>
    <name evidence="2" type="ORF">K7X08_035162</name>
</gene>
<keyword evidence="3" id="KW-1185">Reference proteome</keyword>
<accession>A0A9Q1R240</accession>
<dbReference type="Gene3D" id="1.10.1420.10">
    <property type="match status" value="2"/>
</dbReference>
<dbReference type="GO" id="GO:0140664">
    <property type="term" value="F:ATP-dependent DNA damage sensor activity"/>
    <property type="evidence" value="ECO:0007669"/>
    <property type="project" value="InterPro"/>
</dbReference>
<dbReference type="PANTHER" id="PTHR11361">
    <property type="entry name" value="DNA MISMATCH REPAIR PROTEIN MUTS FAMILY MEMBER"/>
    <property type="match status" value="1"/>
</dbReference>
<dbReference type="PANTHER" id="PTHR11361:SF122">
    <property type="entry name" value="DNA MISMATCH REPAIR PROTEIN MSH3"/>
    <property type="match status" value="1"/>
</dbReference>
<dbReference type="Proteomes" id="UP001152561">
    <property type="component" value="Unassembled WGS sequence"/>
</dbReference>
<dbReference type="AlphaFoldDB" id="A0A9Q1R240"/>
<evidence type="ECO:0000256" key="1">
    <source>
        <dbReference type="ARBA" id="ARBA00023204"/>
    </source>
</evidence>
<evidence type="ECO:0000313" key="2">
    <source>
        <dbReference type="EMBL" id="KAJ8536761.1"/>
    </source>
</evidence>
<organism evidence="2 3">
    <name type="scientific">Anisodus acutangulus</name>
    <dbReference type="NCBI Taxonomy" id="402998"/>
    <lineage>
        <taxon>Eukaryota</taxon>
        <taxon>Viridiplantae</taxon>
        <taxon>Streptophyta</taxon>
        <taxon>Embryophyta</taxon>
        <taxon>Tracheophyta</taxon>
        <taxon>Spermatophyta</taxon>
        <taxon>Magnoliopsida</taxon>
        <taxon>eudicotyledons</taxon>
        <taxon>Gunneridae</taxon>
        <taxon>Pentapetalae</taxon>
        <taxon>asterids</taxon>
        <taxon>lamiids</taxon>
        <taxon>Solanales</taxon>
        <taxon>Solanaceae</taxon>
        <taxon>Solanoideae</taxon>
        <taxon>Hyoscyameae</taxon>
        <taxon>Anisodus</taxon>
    </lineage>
</organism>
<dbReference type="GO" id="GO:0030983">
    <property type="term" value="F:mismatched DNA binding"/>
    <property type="evidence" value="ECO:0007669"/>
    <property type="project" value="InterPro"/>
</dbReference>
<keyword evidence="1" id="KW-0234">DNA repair</keyword>
<dbReference type="GO" id="GO:0005524">
    <property type="term" value="F:ATP binding"/>
    <property type="evidence" value="ECO:0007669"/>
    <property type="project" value="InterPro"/>
</dbReference>
<dbReference type="GO" id="GO:0006298">
    <property type="term" value="P:mismatch repair"/>
    <property type="evidence" value="ECO:0007669"/>
    <property type="project" value="InterPro"/>
</dbReference>
<dbReference type="InterPro" id="IPR045076">
    <property type="entry name" value="MutS"/>
</dbReference>
<evidence type="ECO:0000313" key="3">
    <source>
        <dbReference type="Proteomes" id="UP001152561"/>
    </source>
</evidence>
<keyword evidence="1" id="KW-0227">DNA damage</keyword>
<dbReference type="SUPFAM" id="SSF48334">
    <property type="entry name" value="DNA repair protein MutS, domain III"/>
    <property type="match status" value="1"/>
</dbReference>
<dbReference type="OrthoDB" id="10252754at2759"/>
<dbReference type="GO" id="GO:0005634">
    <property type="term" value="C:nucleus"/>
    <property type="evidence" value="ECO:0007669"/>
    <property type="project" value="TreeGrafter"/>
</dbReference>
<proteinExistence type="predicted"/>
<sequence length="202" mass="22734">MICQSLLNFTTPYVLEINKEETKLTVICQAAWNNFLTGFGGYFAEFQAAVQALASLDCLNSLAILSRNKNYVRPLFVNDDEAVQIHIFSGRHPLPVTCIQRAIVIAGRLEAAGCNYTEQNRTRMSSSVSYRESCCKESESVEDVIEPGCLSAGRVEGLDDMSELYRRLFLNLNFTLLEEHDDGRRLQFLIQARSLAAQLVIR</sequence>
<reference evidence="3" key="1">
    <citation type="journal article" date="2023" name="Proc. Natl. Acad. Sci. U.S.A.">
        <title>Genomic and structural basis for evolution of tropane alkaloid biosynthesis.</title>
        <authorList>
            <person name="Wanga Y.-J."/>
            <person name="Taina T."/>
            <person name="Yua J.-Y."/>
            <person name="Lia J."/>
            <person name="Xua B."/>
            <person name="Chenc J."/>
            <person name="D'Auriad J.C."/>
            <person name="Huanga J.-P."/>
            <person name="Huanga S.-X."/>
        </authorList>
    </citation>
    <scope>NUCLEOTIDE SEQUENCE [LARGE SCALE GENOMIC DNA]</scope>
    <source>
        <strain evidence="3">cv. KIB-2019</strain>
    </source>
</reference>
<dbReference type="InterPro" id="IPR036187">
    <property type="entry name" value="DNA_mismatch_repair_MutS_sf"/>
</dbReference>
<name>A0A9Q1R240_9SOLA</name>